<dbReference type="AlphaFoldDB" id="A0A4Q1R9V1"/>
<sequence length="278" mass="29732">MKILLLGASGYVGGALWKSLSARHTVVGTCAQRAVPGLVTVDLRDEAALCALLDQGFDLVIHAAGLVDLAAAEAQPALAHALNVRSVQVLLAAVRDTGTKILLLSSDNVFDGTGEVYTEEDPRSPVNVYGRTKCAAEDALLGPGGHLVVRIPLVYGRSPWADRFMARFAGPVTRAQTDVVCAPVYLPSLAPALAELWDRQGLLHFAGTEVVTRFELMSRVAEALRLPTRVVPVRNDDVFTSPRRPKRLVLRSVHHDFLGPDVAAALADLASDSTEETT</sequence>
<gene>
    <name evidence="4" type="ORF">EST54_03595</name>
</gene>
<accession>A0A4Q1R9V1</accession>
<dbReference type="GeneID" id="95777089"/>
<dbReference type="Gene3D" id="3.40.50.720">
    <property type="entry name" value="NAD(P)-binding Rossmann-like Domain"/>
    <property type="match status" value="1"/>
</dbReference>
<dbReference type="EMBL" id="SDIF01000006">
    <property type="protein sequence ID" value="RXS70193.1"/>
    <property type="molecule type" value="Genomic_DNA"/>
</dbReference>
<dbReference type="InterPro" id="IPR036291">
    <property type="entry name" value="NAD(P)-bd_dom_sf"/>
</dbReference>
<dbReference type="GO" id="GO:0008831">
    <property type="term" value="F:dTDP-4-dehydrorhamnose reductase activity"/>
    <property type="evidence" value="ECO:0007669"/>
    <property type="project" value="UniProtKB-EC"/>
</dbReference>
<comment type="similarity">
    <text evidence="1 2">Belongs to the dTDP-4-dehydrorhamnose reductase family.</text>
</comment>
<dbReference type="EC" id="1.1.1.133" evidence="2"/>
<keyword evidence="2" id="KW-0521">NADP</keyword>
<evidence type="ECO:0000256" key="1">
    <source>
        <dbReference type="ARBA" id="ARBA00010944"/>
    </source>
</evidence>
<dbReference type="InterPro" id="IPR029903">
    <property type="entry name" value="RmlD-like-bd"/>
</dbReference>
<reference evidence="4 5" key="1">
    <citation type="submission" date="2019-01" db="EMBL/GenBank/DDBJ databases">
        <title>Draft genome sequences of the type strain Streptomyces sioyaensis DSM 40032 and its novel strain, TM32, a thermotolerant antibiotics-producing actinobacterium.</title>
        <authorList>
            <person name="Nakaew N."/>
            <person name="Lumyong S."/>
            <person name="Sloan W.T."/>
            <person name="Sungthong R."/>
        </authorList>
    </citation>
    <scope>NUCLEOTIDE SEQUENCE [LARGE SCALE GENOMIC DNA]</scope>
    <source>
        <strain evidence="4 5">DSM 40032</strain>
    </source>
</reference>
<dbReference type="RefSeq" id="WP_129244914.1">
    <property type="nucleotide sequence ID" value="NZ_SDIF01000006.1"/>
</dbReference>
<organism evidence="4 5">
    <name type="scientific">Streptomyces sioyaensis</name>
    <dbReference type="NCBI Taxonomy" id="67364"/>
    <lineage>
        <taxon>Bacteria</taxon>
        <taxon>Bacillati</taxon>
        <taxon>Actinomycetota</taxon>
        <taxon>Actinomycetes</taxon>
        <taxon>Kitasatosporales</taxon>
        <taxon>Streptomycetaceae</taxon>
        <taxon>Streptomyces</taxon>
    </lineage>
</organism>
<keyword evidence="5" id="KW-1185">Reference proteome</keyword>
<comment type="pathway">
    <text evidence="2">Carbohydrate biosynthesis; dTDP-L-rhamnose biosynthesis.</text>
</comment>
<evidence type="ECO:0000256" key="2">
    <source>
        <dbReference type="RuleBase" id="RU364082"/>
    </source>
</evidence>
<evidence type="ECO:0000313" key="4">
    <source>
        <dbReference type="EMBL" id="RXS70193.1"/>
    </source>
</evidence>
<dbReference type="PANTHER" id="PTHR10491:SF4">
    <property type="entry name" value="METHIONINE ADENOSYLTRANSFERASE 2 SUBUNIT BETA"/>
    <property type="match status" value="1"/>
</dbReference>
<evidence type="ECO:0000313" key="5">
    <source>
        <dbReference type="Proteomes" id="UP000289482"/>
    </source>
</evidence>
<name>A0A4Q1R9V1_9ACTN</name>
<dbReference type="SUPFAM" id="SSF51735">
    <property type="entry name" value="NAD(P)-binding Rossmann-fold domains"/>
    <property type="match status" value="1"/>
</dbReference>
<dbReference type="InterPro" id="IPR005913">
    <property type="entry name" value="dTDP_dehydrorham_reduct"/>
</dbReference>
<proteinExistence type="inferred from homology"/>
<dbReference type="Proteomes" id="UP000289482">
    <property type="component" value="Unassembled WGS sequence"/>
</dbReference>
<dbReference type="Pfam" id="PF04321">
    <property type="entry name" value="RmlD_sub_bind"/>
    <property type="match status" value="1"/>
</dbReference>
<keyword evidence="2" id="KW-0560">Oxidoreductase</keyword>
<dbReference type="PANTHER" id="PTHR10491">
    <property type="entry name" value="DTDP-4-DEHYDRORHAMNOSE REDUCTASE"/>
    <property type="match status" value="1"/>
</dbReference>
<comment type="caution">
    <text evidence="4">The sequence shown here is derived from an EMBL/GenBank/DDBJ whole genome shotgun (WGS) entry which is preliminary data.</text>
</comment>
<comment type="function">
    <text evidence="2">Catalyzes the reduction of dTDP-6-deoxy-L-lyxo-4-hexulose to yield dTDP-L-rhamnose.</text>
</comment>
<protein>
    <recommendedName>
        <fullName evidence="2">dTDP-4-dehydrorhamnose reductase</fullName>
        <ecNumber evidence="2">1.1.1.133</ecNumber>
    </recommendedName>
</protein>
<evidence type="ECO:0000259" key="3">
    <source>
        <dbReference type="Pfam" id="PF04321"/>
    </source>
</evidence>
<feature type="domain" description="RmlD-like substrate binding" evidence="3">
    <location>
        <begin position="1"/>
        <end position="252"/>
    </location>
</feature>